<evidence type="ECO:0000313" key="2">
    <source>
        <dbReference type="EMBL" id="CAI0398338.1"/>
    </source>
</evidence>
<name>A0AAV0IMQ2_9ROSI</name>
<protein>
    <recommendedName>
        <fullName evidence="4">F-box domain-containing protein</fullName>
    </recommendedName>
</protein>
<dbReference type="Proteomes" id="UP001154282">
    <property type="component" value="Unassembled WGS sequence"/>
</dbReference>
<sequence length="410" mass="46477">MVPNRALAKGKCELAFAGKKVNRGGRTRLCCALWVLEEEAWGNGDGERRSQGEAELFQWRIRGELIWPCPVPLSSRKERKPECENAKPVRATEKRRRLGDRISALPDEIIHTIIPSLDDTQQAARTSTLSRRWLHLWRSYPVLEFRGGDERSKASAAEYRKFARLAVASSRRLSLYHKNFRYGVGFVQTVADELPRILSPVREKSLRQVARQGAGGPEADRRSRSWSGPDGHSGFRQDCWPIAAGRKFSGSKAGEISTTSSPSCHLSRFCRCFPWFGRLASALCLKTFSLKDLKLSAPVELRQSHLNLISSLPFLESLSLQFIRCSSSSSSTETSKIRIWSHRLRVLQLECRERKVQELEIDAPNLVSAYCSRDKLWFPGKIAVVNASSDWRFVVARHDAESHSRTRLTQ</sequence>
<organism evidence="2 3">
    <name type="scientific">Linum tenue</name>
    <dbReference type="NCBI Taxonomy" id="586396"/>
    <lineage>
        <taxon>Eukaryota</taxon>
        <taxon>Viridiplantae</taxon>
        <taxon>Streptophyta</taxon>
        <taxon>Embryophyta</taxon>
        <taxon>Tracheophyta</taxon>
        <taxon>Spermatophyta</taxon>
        <taxon>Magnoliopsida</taxon>
        <taxon>eudicotyledons</taxon>
        <taxon>Gunneridae</taxon>
        <taxon>Pentapetalae</taxon>
        <taxon>rosids</taxon>
        <taxon>fabids</taxon>
        <taxon>Malpighiales</taxon>
        <taxon>Linaceae</taxon>
        <taxon>Linum</taxon>
    </lineage>
</organism>
<keyword evidence="3" id="KW-1185">Reference proteome</keyword>
<dbReference type="PANTHER" id="PTHR34223:SF83">
    <property type="entry name" value="F-BOX DOMAIN-CONTAINING PROTEIN"/>
    <property type="match status" value="1"/>
</dbReference>
<dbReference type="InterPro" id="IPR036047">
    <property type="entry name" value="F-box-like_dom_sf"/>
</dbReference>
<evidence type="ECO:0008006" key="4">
    <source>
        <dbReference type="Google" id="ProtNLM"/>
    </source>
</evidence>
<evidence type="ECO:0000256" key="1">
    <source>
        <dbReference type="SAM" id="MobiDB-lite"/>
    </source>
</evidence>
<evidence type="ECO:0000313" key="3">
    <source>
        <dbReference type="Proteomes" id="UP001154282"/>
    </source>
</evidence>
<proteinExistence type="predicted"/>
<dbReference type="EMBL" id="CAMGYJ010000004">
    <property type="protein sequence ID" value="CAI0398338.1"/>
    <property type="molecule type" value="Genomic_DNA"/>
</dbReference>
<dbReference type="SUPFAM" id="SSF81383">
    <property type="entry name" value="F-box domain"/>
    <property type="match status" value="1"/>
</dbReference>
<gene>
    <name evidence="2" type="ORF">LITE_LOCUS9868</name>
</gene>
<feature type="region of interest" description="Disordered" evidence="1">
    <location>
        <begin position="208"/>
        <end position="238"/>
    </location>
</feature>
<dbReference type="PANTHER" id="PTHR34223">
    <property type="entry name" value="OS11G0201299 PROTEIN"/>
    <property type="match status" value="1"/>
</dbReference>
<comment type="caution">
    <text evidence="2">The sequence shown here is derived from an EMBL/GenBank/DDBJ whole genome shotgun (WGS) entry which is preliminary data.</text>
</comment>
<dbReference type="InterPro" id="IPR053197">
    <property type="entry name" value="F-box_SCFL_complex_component"/>
</dbReference>
<accession>A0AAV0IMQ2</accession>
<reference evidence="2" key="1">
    <citation type="submission" date="2022-08" db="EMBL/GenBank/DDBJ databases">
        <authorList>
            <person name="Gutierrez-Valencia J."/>
        </authorList>
    </citation>
    <scope>NUCLEOTIDE SEQUENCE</scope>
</reference>
<dbReference type="AlphaFoldDB" id="A0AAV0IMQ2"/>